<dbReference type="EMBL" id="CAOQHR010000003">
    <property type="protein sequence ID" value="CAI6332341.1"/>
    <property type="molecule type" value="Genomic_DNA"/>
</dbReference>
<organism evidence="1 2">
    <name type="scientific">Periconia digitata</name>
    <dbReference type="NCBI Taxonomy" id="1303443"/>
    <lineage>
        <taxon>Eukaryota</taxon>
        <taxon>Fungi</taxon>
        <taxon>Dikarya</taxon>
        <taxon>Ascomycota</taxon>
        <taxon>Pezizomycotina</taxon>
        <taxon>Dothideomycetes</taxon>
        <taxon>Pleosporomycetidae</taxon>
        <taxon>Pleosporales</taxon>
        <taxon>Massarineae</taxon>
        <taxon>Periconiaceae</taxon>
        <taxon>Periconia</taxon>
    </lineage>
</organism>
<keyword evidence="2" id="KW-1185">Reference proteome</keyword>
<evidence type="ECO:0000313" key="2">
    <source>
        <dbReference type="Proteomes" id="UP001152607"/>
    </source>
</evidence>
<gene>
    <name evidence="1" type="ORF">PDIGIT_LOCUS5365</name>
</gene>
<name>A0A9W4XHZ4_9PLEO</name>
<dbReference type="AlphaFoldDB" id="A0A9W4XHZ4"/>
<dbReference type="Proteomes" id="UP001152607">
    <property type="component" value="Unassembled WGS sequence"/>
</dbReference>
<sequence>MLWSTTVLFFIPNREGNSQLVLISPLPGTCKGGSGDVLRSDGCGLLFPRDAWAGMMTNFMLYGRLFSLGGLFHSDFPAYLHASYSIRVWTRCVCVPVLAPSHAIAVT</sequence>
<protein>
    <submittedName>
        <fullName evidence="1">Uncharacterized protein</fullName>
    </submittedName>
</protein>
<reference evidence="1" key="1">
    <citation type="submission" date="2023-01" db="EMBL/GenBank/DDBJ databases">
        <authorList>
            <person name="Van Ghelder C."/>
            <person name="Rancurel C."/>
        </authorList>
    </citation>
    <scope>NUCLEOTIDE SEQUENCE</scope>
    <source>
        <strain evidence="1">CNCM I-4278</strain>
    </source>
</reference>
<proteinExistence type="predicted"/>
<accession>A0A9W4XHZ4</accession>
<comment type="caution">
    <text evidence="1">The sequence shown here is derived from an EMBL/GenBank/DDBJ whole genome shotgun (WGS) entry which is preliminary data.</text>
</comment>
<evidence type="ECO:0000313" key="1">
    <source>
        <dbReference type="EMBL" id="CAI6332341.1"/>
    </source>
</evidence>